<evidence type="ECO:0000259" key="10">
    <source>
        <dbReference type="PROSITE" id="PS50109"/>
    </source>
</evidence>
<dbReference type="RefSeq" id="WP_021015496.1">
    <property type="nucleotide sequence ID" value="NZ_CP025084.1"/>
</dbReference>
<reference evidence="13" key="2">
    <citation type="submission" date="2013-09" db="EMBL/GenBank/DDBJ databases">
        <authorList>
            <person name="Wang G."/>
            <person name="Yang Y."/>
            <person name="Su Y."/>
        </authorList>
    </citation>
    <scope>NUCLEOTIDE SEQUENCE</scope>
    <source>
        <strain evidence="13">ATCC 39006</strain>
    </source>
</reference>
<dbReference type="CDD" id="cd00082">
    <property type="entry name" value="HisKA"/>
    <property type="match status" value="1"/>
</dbReference>
<keyword evidence="9" id="KW-0812">Transmembrane</keyword>
<dbReference type="GO" id="GO:0005524">
    <property type="term" value="F:ATP binding"/>
    <property type="evidence" value="ECO:0007669"/>
    <property type="project" value="UniProtKB-KW"/>
</dbReference>
<proteinExistence type="predicted"/>
<dbReference type="InterPro" id="IPR004358">
    <property type="entry name" value="Sig_transdc_His_kin-like_C"/>
</dbReference>
<organism evidence="13 14">
    <name type="scientific">Serratia sp. (strain ATCC 39006)</name>
    <name type="common">Prodigiosinella confusarubida</name>
    <dbReference type="NCBI Taxonomy" id="104623"/>
    <lineage>
        <taxon>Bacteria</taxon>
        <taxon>Pseudomonadati</taxon>
        <taxon>Pseudomonadota</taxon>
        <taxon>Gammaproteobacteria</taxon>
        <taxon>Enterobacterales</taxon>
        <taxon>Pectobacteriaceae</taxon>
        <taxon>Prodigiosinella</taxon>
    </lineage>
</organism>
<dbReference type="Pfam" id="PF02518">
    <property type="entry name" value="HATPase_c"/>
    <property type="match status" value="1"/>
</dbReference>
<evidence type="ECO:0000256" key="1">
    <source>
        <dbReference type="ARBA" id="ARBA00000085"/>
    </source>
</evidence>
<evidence type="ECO:0000256" key="5">
    <source>
        <dbReference type="ARBA" id="ARBA00022741"/>
    </source>
</evidence>
<evidence type="ECO:0000259" key="11">
    <source>
        <dbReference type="PROSITE" id="PS50112"/>
    </source>
</evidence>
<keyword evidence="6 13" id="KW-0418">Kinase</keyword>
<keyword evidence="9" id="KW-0472">Membrane</keyword>
<dbReference type="Proteomes" id="UP000233778">
    <property type="component" value="Chromosome"/>
</dbReference>
<keyword evidence="4" id="KW-0808">Transferase</keyword>
<dbReference type="SMART" id="SM00387">
    <property type="entry name" value="HATPase_c"/>
    <property type="match status" value="1"/>
</dbReference>
<dbReference type="KEGG" id="sera:Ser39006_016260"/>
<dbReference type="EMBL" id="CP025084">
    <property type="protein sequence ID" value="AUH05551.1"/>
    <property type="molecule type" value="Genomic_DNA"/>
</dbReference>
<comment type="catalytic activity">
    <reaction evidence="1">
        <text>ATP + protein L-histidine = ADP + protein N-phospho-L-histidine.</text>
        <dbReference type="EC" id="2.7.13.3"/>
    </reaction>
</comment>
<feature type="domain" description="PAS" evidence="11">
    <location>
        <begin position="119"/>
        <end position="166"/>
    </location>
</feature>
<dbReference type="Pfam" id="PF00989">
    <property type="entry name" value="PAS"/>
    <property type="match status" value="1"/>
</dbReference>
<keyword evidence="7" id="KW-0067">ATP-binding</keyword>
<evidence type="ECO:0000313" key="15">
    <source>
        <dbReference type="Proteomes" id="UP000233778"/>
    </source>
</evidence>
<dbReference type="InterPro" id="IPR003594">
    <property type="entry name" value="HATPase_dom"/>
</dbReference>
<reference evidence="12 15" key="3">
    <citation type="submission" date="2017-11" db="EMBL/GenBank/DDBJ databases">
        <title>Complete genome sequence of Serratia sp. ATCC 39006 LacA.</title>
        <authorList>
            <person name="Hampton H.G."/>
            <person name="Jackson S.A."/>
            <person name="Jauregui R."/>
            <person name="Poulter G.T.M."/>
            <person name="Salmond G.P.C."/>
            <person name="Fineran P.C."/>
        </authorList>
    </citation>
    <scope>NUCLEOTIDE SEQUENCE [LARGE SCALE GENOMIC DNA]</scope>
    <source>
        <strain evidence="12 15">ATCC 39006</strain>
    </source>
</reference>
<keyword evidence="3" id="KW-0597">Phosphoprotein</keyword>
<dbReference type="InterPro" id="IPR013767">
    <property type="entry name" value="PAS_fold"/>
</dbReference>
<gene>
    <name evidence="12" type="ORF">CWC46_16260</name>
    <name evidence="13" type="ORF">Ser39006_016260</name>
</gene>
<dbReference type="InterPro" id="IPR000014">
    <property type="entry name" value="PAS"/>
</dbReference>
<dbReference type="InterPro" id="IPR036890">
    <property type="entry name" value="HATPase_C_sf"/>
</dbReference>
<evidence type="ECO:0000313" key="14">
    <source>
        <dbReference type="Proteomes" id="UP000017700"/>
    </source>
</evidence>
<feature type="transmembrane region" description="Helical" evidence="9">
    <location>
        <begin position="14"/>
        <end position="33"/>
    </location>
</feature>
<name>A0A2I5T9H2_SERS3</name>
<reference evidence="13" key="4">
    <citation type="submission" date="2017-11" db="EMBL/GenBank/DDBJ databases">
        <title>Complete genome sequence of Serratia sp. ATCC 39006.</title>
        <authorList>
            <person name="Hampton H.G."/>
            <person name="Jackson S.A."/>
            <person name="Jauregui R."/>
            <person name="Poulter G.T.M."/>
            <person name="Salmond G.P.C."/>
            <person name="Fineran P.C."/>
        </authorList>
    </citation>
    <scope>NUCLEOTIDE SEQUENCE</scope>
    <source>
        <strain evidence="13">ATCC 39006</strain>
    </source>
</reference>
<dbReference type="SUPFAM" id="SSF47384">
    <property type="entry name" value="Homodimeric domain of signal transducing histidine kinase"/>
    <property type="match status" value="1"/>
</dbReference>
<dbReference type="GO" id="GO:0006355">
    <property type="term" value="P:regulation of DNA-templated transcription"/>
    <property type="evidence" value="ECO:0007669"/>
    <property type="project" value="InterPro"/>
</dbReference>
<dbReference type="PANTHER" id="PTHR43065">
    <property type="entry name" value="SENSOR HISTIDINE KINASE"/>
    <property type="match status" value="1"/>
</dbReference>
<dbReference type="Gene3D" id="1.10.287.130">
    <property type="match status" value="1"/>
</dbReference>
<evidence type="ECO:0000256" key="6">
    <source>
        <dbReference type="ARBA" id="ARBA00022777"/>
    </source>
</evidence>
<dbReference type="Proteomes" id="UP000017700">
    <property type="component" value="Chromosome"/>
</dbReference>
<feature type="domain" description="Histidine kinase" evidence="10">
    <location>
        <begin position="234"/>
        <end position="438"/>
    </location>
</feature>
<evidence type="ECO:0000256" key="8">
    <source>
        <dbReference type="ARBA" id="ARBA00023012"/>
    </source>
</evidence>
<dbReference type="AlphaFoldDB" id="A0A2I5T9H2"/>
<reference evidence="13 14" key="1">
    <citation type="journal article" date="2013" name="Genome Announc.">
        <title>Draft genome sequence of Serratia sp. strain ATCC 39006, a model bacterium for analysis of the biosynthesis and regulation of prodigiosin, a carbapenem, and gas vesicles.</title>
        <authorList>
            <person name="Fineran P.C."/>
            <person name="Iglesias Cans M.C."/>
            <person name="Ramsay J.P."/>
            <person name="Wilf N.M."/>
            <person name="Cossyleon D."/>
            <person name="McNeil M.B."/>
            <person name="Williamson N.R."/>
            <person name="Monson R.E."/>
            <person name="Becher S.A."/>
            <person name="Stanton J.A."/>
            <person name="Brugger K."/>
            <person name="Brown S.D."/>
            <person name="Salmond G.P."/>
        </authorList>
    </citation>
    <scope>NUCLEOTIDE SEQUENCE [LARGE SCALE GENOMIC DNA]</scope>
    <source>
        <strain evidence="13">ATCC 39006</strain>
        <strain evidence="14">ATCC 39006 / SC 11482</strain>
    </source>
</reference>
<feature type="transmembrane region" description="Helical" evidence="9">
    <location>
        <begin position="39"/>
        <end position="57"/>
    </location>
</feature>
<dbReference type="PANTHER" id="PTHR43065:SF46">
    <property type="entry name" value="C4-DICARBOXYLATE TRANSPORT SENSOR PROTEIN DCTB"/>
    <property type="match status" value="1"/>
</dbReference>
<keyword evidence="5" id="KW-0547">Nucleotide-binding</keyword>
<sequence length="438" mass="49720">MNIAWSSLEALQRWLILLASLPSAIGVIALMIWNGFSGYLVALVALMLCVSIGYCVLMTRQSLHYQIATLMNLIEAITHNDFSLRGKQQKKNSALNGLIDMINELASSMQQQRLTVKQQQYLVKTVINNIDVAIVAINNQGEVAFLNNTAAKLLNTTPQTIQGQSLESLPFKPLFEQPENSVIEWNFPERHGRFKIGHDSYFEDGLRQRLLFITDVSQLLREEEYRAWRNLLRVMSHEINNTLTPIASLSQVLTSLIPTEEKEEYQDIRDGLQIIHERANNLRSFVESYRKLASLPKPEKSLQDAGELIRNLLPLFEHRKIVLHDSGRAMINIDAVQIEQLMINILKNADESMTDEIDGVVTLGWQIKENKFHLDVLDEGHGIGNRDNLFVPFYSTKKNGSGIGLMLSRQIVELHGGYFSLENRRDRTGCKVSITLPV</sequence>
<evidence type="ECO:0000256" key="3">
    <source>
        <dbReference type="ARBA" id="ARBA00022553"/>
    </source>
</evidence>
<evidence type="ECO:0000256" key="7">
    <source>
        <dbReference type="ARBA" id="ARBA00022840"/>
    </source>
</evidence>
<evidence type="ECO:0000313" key="12">
    <source>
        <dbReference type="EMBL" id="AUH01230.1"/>
    </source>
</evidence>
<dbReference type="PRINTS" id="PR00344">
    <property type="entry name" value="BCTRLSENSOR"/>
</dbReference>
<evidence type="ECO:0000256" key="2">
    <source>
        <dbReference type="ARBA" id="ARBA00012438"/>
    </source>
</evidence>
<evidence type="ECO:0000256" key="4">
    <source>
        <dbReference type="ARBA" id="ARBA00022679"/>
    </source>
</evidence>
<dbReference type="EMBL" id="CP025085">
    <property type="protein sequence ID" value="AUH01230.1"/>
    <property type="molecule type" value="Genomic_DNA"/>
</dbReference>
<keyword evidence="8" id="KW-0902">Two-component regulatory system</keyword>
<dbReference type="InterPro" id="IPR005467">
    <property type="entry name" value="His_kinase_dom"/>
</dbReference>
<dbReference type="InterPro" id="IPR035965">
    <property type="entry name" value="PAS-like_dom_sf"/>
</dbReference>
<dbReference type="OrthoDB" id="9772100at2"/>
<evidence type="ECO:0000313" key="13">
    <source>
        <dbReference type="EMBL" id="AUH05551.1"/>
    </source>
</evidence>
<dbReference type="KEGG" id="serq:CWC46_16260"/>
<dbReference type="Gene3D" id="3.30.565.10">
    <property type="entry name" value="Histidine kinase-like ATPase, C-terminal domain"/>
    <property type="match status" value="1"/>
</dbReference>
<accession>A0A2I5T9H2</accession>
<dbReference type="PROSITE" id="PS50109">
    <property type="entry name" value="HIS_KIN"/>
    <property type="match status" value="1"/>
</dbReference>
<dbReference type="EC" id="2.7.13.3" evidence="2"/>
<dbReference type="SUPFAM" id="SSF55785">
    <property type="entry name" value="PYP-like sensor domain (PAS domain)"/>
    <property type="match status" value="1"/>
</dbReference>
<evidence type="ECO:0000256" key="9">
    <source>
        <dbReference type="SAM" id="Phobius"/>
    </source>
</evidence>
<dbReference type="GO" id="GO:0000155">
    <property type="term" value="F:phosphorelay sensor kinase activity"/>
    <property type="evidence" value="ECO:0007669"/>
    <property type="project" value="InterPro"/>
</dbReference>
<dbReference type="PROSITE" id="PS50112">
    <property type="entry name" value="PAS"/>
    <property type="match status" value="1"/>
</dbReference>
<protein>
    <recommendedName>
        <fullName evidence="2">histidine kinase</fullName>
        <ecNumber evidence="2">2.7.13.3</ecNumber>
    </recommendedName>
</protein>
<dbReference type="SUPFAM" id="SSF55874">
    <property type="entry name" value="ATPase domain of HSP90 chaperone/DNA topoisomerase II/histidine kinase"/>
    <property type="match status" value="1"/>
</dbReference>
<dbReference type="Gene3D" id="3.30.450.20">
    <property type="entry name" value="PAS domain"/>
    <property type="match status" value="1"/>
</dbReference>
<keyword evidence="9" id="KW-1133">Transmembrane helix</keyword>
<dbReference type="InterPro" id="IPR003661">
    <property type="entry name" value="HisK_dim/P_dom"/>
</dbReference>
<dbReference type="InterPro" id="IPR036097">
    <property type="entry name" value="HisK_dim/P_sf"/>
</dbReference>
<keyword evidence="14" id="KW-1185">Reference proteome</keyword>
<dbReference type="STRING" id="104623.Ser39006_02230"/>